<organism evidence="2 3">
    <name type="scientific">Exophiala spinifera</name>
    <dbReference type="NCBI Taxonomy" id="91928"/>
    <lineage>
        <taxon>Eukaryota</taxon>
        <taxon>Fungi</taxon>
        <taxon>Dikarya</taxon>
        <taxon>Ascomycota</taxon>
        <taxon>Pezizomycotina</taxon>
        <taxon>Eurotiomycetes</taxon>
        <taxon>Chaetothyriomycetidae</taxon>
        <taxon>Chaetothyriales</taxon>
        <taxon>Herpotrichiellaceae</taxon>
        <taxon>Exophiala</taxon>
    </lineage>
</organism>
<dbReference type="PANTHER" id="PTHR19959:SF119">
    <property type="entry name" value="FUNGAL LIPASE-LIKE DOMAIN-CONTAINING PROTEIN"/>
    <property type="match status" value="1"/>
</dbReference>
<dbReference type="Pfam" id="PF12770">
    <property type="entry name" value="CHAT"/>
    <property type="match status" value="1"/>
</dbReference>
<dbReference type="HOGENOM" id="CLU_001305_0_0_1"/>
<evidence type="ECO:0000313" key="3">
    <source>
        <dbReference type="Proteomes" id="UP000053328"/>
    </source>
</evidence>
<dbReference type="OrthoDB" id="9991317at2759"/>
<evidence type="ECO:0000259" key="1">
    <source>
        <dbReference type="Pfam" id="PF12770"/>
    </source>
</evidence>
<sequence length="992" mass="108984">MADRVELNISEVQAAGIEKLLANPGIKDYDVAENLSNHAFLVMNQYNNDSKLETLEQAISLARSAADAMPEDHASKLFPLNNLAAMLQMLFMRKADPEILSEATQACEKICEATPQDDSMWTGRVSNLSVMYQTQYEATGNPDYLEKCIKLMRQVVSIMSDDHWERSGFLSNLASQLNLLFKRHGHLADGDEAIRFAQQAVDSTLPGDSEGSELLNNLGVILHTYYDRNGEARLLELAVDSCRKSVAQTPQTHVALARRLTNLSSMLRSLFERTKDIHFLIESIDIAERAVNSTPDGLPEKSARHANDITTSRKAVDLYRESLRLTPEESPDHAVQLNNLGAALGIVARITGEAETKREAVDMVQAGVDGTAEDHPHRGRWLVNLGSVLEVSVRDVNGAEVPASSIDIERAIACYIESFESLHTAPVDRVLAARNAIRVLARRERWEHARRVAESAMQLLPIICGRQAARRDQQNAAIQVSGLAADTCSLLLKMRDAAKAVQWLEFGRGLILGYMIDSKLERSELSSLRQHHGAIAERYDTLRLQAQTPFDLDDPAGDALRHQRWLAIRDMAVCLADIRKIDGYERFLLEPDFSELKVQALDGPIIIVNLTDLGTDAIIVTPDGADVVQLAGPNAGVVPKSVNQAYTQFANERSVLIFDRDISGEDDDVGNGLHSCMGEEELKWLWNDCVKPVINRMGEKNLLNPGNHDDNLSHVWWIGSGIATGLPFHAAQAAVAASDNDDHVIESALDRMIPSYVPTIKSLVYSRSLATKSTVLKRTLDANHVLVVAMPTTPGQQDLKGADCEAEAIRNIFKSLSPCKVLRLPTAEEVLARIPGSAIVHFACHGFADPIDPSRSRFILQRHGEKGPVADSLTFSMISNAAVKSEGSWLAFLSACSTAAVQAVGLEEESLHLATAFQMAGFPHAVGALWPTDDNACTRIAELFYDNLIRMRPQGGLGYADPSSALRKATLQLRSEFPEQPSIWAPFIHIGA</sequence>
<reference evidence="2 3" key="1">
    <citation type="submission" date="2015-01" db="EMBL/GenBank/DDBJ databases">
        <title>The Genome Sequence of Exophiala spinifera CBS89968.</title>
        <authorList>
            <consortium name="The Broad Institute Genomics Platform"/>
            <person name="Cuomo C."/>
            <person name="de Hoog S."/>
            <person name="Gorbushina A."/>
            <person name="Stielow B."/>
            <person name="Teixiera M."/>
            <person name="Abouelleil A."/>
            <person name="Chapman S.B."/>
            <person name="Priest M."/>
            <person name="Young S.K."/>
            <person name="Wortman J."/>
            <person name="Nusbaum C."/>
            <person name="Birren B."/>
        </authorList>
    </citation>
    <scope>NUCLEOTIDE SEQUENCE [LARGE SCALE GENOMIC DNA]</scope>
    <source>
        <strain evidence="2 3">CBS 89968</strain>
    </source>
</reference>
<dbReference type="PANTHER" id="PTHR19959">
    <property type="entry name" value="KINESIN LIGHT CHAIN"/>
    <property type="match status" value="1"/>
</dbReference>
<dbReference type="InterPro" id="IPR024983">
    <property type="entry name" value="CHAT_dom"/>
</dbReference>
<gene>
    <name evidence="2" type="ORF">PV08_03392</name>
</gene>
<feature type="domain" description="CHAT" evidence="1">
    <location>
        <begin position="680"/>
        <end position="992"/>
    </location>
</feature>
<accession>A0A0D2BKK5</accession>
<name>A0A0D2BKK5_9EURO</name>
<dbReference type="GeneID" id="27330475"/>
<dbReference type="Gene3D" id="1.25.40.10">
    <property type="entry name" value="Tetratricopeptide repeat domain"/>
    <property type="match status" value="2"/>
</dbReference>
<dbReference type="RefSeq" id="XP_016239316.1">
    <property type="nucleotide sequence ID" value="XM_016377746.1"/>
</dbReference>
<evidence type="ECO:0000313" key="2">
    <source>
        <dbReference type="EMBL" id="KIW19100.1"/>
    </source>
</evidence>
<protein>
    <recommendedName>
        <fullName evidence="1">CHAT domain-containing protein</fullName>
    </recommendedName>
</protein>
<dbReference type="VEuPathDB" id="FungiDB:PV08_03392"/>
<dbReference type="EMBL" id="KN847493">
    <property type="protein sequence ID" value="KIW19100.1"/>
    <property type="molecule type" value="Genomic_DNA"/>
</dbReference>
<dbReference type="InterPro" id="IPR011990">
    <property type="entry name" value="TPR-like_helical_dom_sf"/>
</dbReference>
<dbReference type="STRING" id="91928.A0A0D2BKK5"/>
<keyword evidence="3" id="KW-1185">Reference proteome</keyword>
<dbReference type="AlphaFoldDB" id="A0A0D2BKK5"/>
<proteinExistence type="predicted"/>
<dbReference type="Proteomes" id="UP000053328">
    <property type="component" value="Unassembled WGS sequence"/>
</dbReference>